<evidence type="ECO:0000313" key="2">
    <source>
        <dbReference type="EMBL" id="TWF34964.1"/>
    </source>
</evidence>
<feature type="domain" description="Beta-lactamase-related" evidence="1">
    <location>
        <begin position="49"/>
        <end position="345"/>
    </location>
</feature>
<keyword evidence="3" id="KW-1185">Reference proteome</keyword>
<gene>
    <name evidence="2" type="ORF">FHW36_110165</name>
</gene>
<dbReference type="InterPro" id="IPR012338">
    <property type="entry name" value="Beta-lactam/transpept-like"/>
</dbReference>
<dbReference type="Gene3D" id="3.40.710.10">
    <property type="entry name" value="DD-peptidase/beta-lactamase superfamily"/>
    <property type="match status" value="1"/>
</dbReference>
<dbReference type="AlphaFoldDB" id="A0A561PA07"/>
<accession>A0A561PA07</accession>
<evidence type="ECO:0000259" key="1">
    <source>
        <dbReference type="Pfam" id="PF00144"/>
    </source>
</evidence>
<organism evidence="2 3">
    <name type="scientific">Chitinophaga polysaccharea</name>
    <dbReference type="NCBI Taxonomy" id="1293035"/>
    <lineage>
        <taxon>Bacteria</taxon>
        <taxon>Pseudomonadati</taxon>
        <taxon>Bacteroidota</taxon>
        <taxon>Chitinophagia</taxon>
        <taxon>Chitinophagales</taxon>
        <taxon>Chitinophagaceae</taxon>
        <taxon>Chitinophaga</taxon>
    </lineage>
</organism>
<dbReference type="Pfam" id="PF00144">
    <property type="entry name" value="Beta-lactamase"/>
    <property type="match status" value="1"/>
</dbReference>
<proteinExistence type="predicted"/>
<dbReference type="OrthoDB" id="1185352at2"/>
<dbReference type="EMBL" id="VIWO01000010">
    <property type="protein sequence ID" value="TWF34964.1"/>
    <property type="molecule type" value="Genomic_DNA"/>
</dbReference>
<sequence>MKKIVLLLFTISFFYYTSLCQCLNTAQRDLSDSLTAVITANEYTDIHSILISKDGILCYEQYFNGWARDSLHDLRSSFKSITSLLMGIAIDKGFIQNVHQKVYSFFPGYIDFTAGDSLKKNMTIKDLLNMQSGFDCEEFNDGKDCETDMVATKDWLKFSLHLPMKNPPGKVWAYTSCDPMIVGGIISQAAKMPVMEFAEKYLFHAMGITNYRWTVDPSGHGMTAGSFYMRPADMLKIGMLVAQNGIWEDHRIVSESWLNASRQTLIPIPGFSFMKSSRSPVATAQQTYYGYYWYTENIKTPTYGEEIQLASGNGGQYIMIIKRLNLVVVFTQGNYNSWKAKRAFDLLARYILPAYDNVHQISVRITH</sequence>
<dbReference type="InterPro" id="IPR001466">
    <property type="entry name" value="Beta-lactam-related"/>
</dbReference>
<evidence type="ECO:0000313" key="3">
    <source>
        <dbReference type="Proteomes" id="UP000320811"/>
    </source>
</evidence>
<dbReference type="Proteomes" id="UP000320811">
    <property type="component" value="Unassembled WGS sequence"/>
</dbReference>
<dbReference type="InterPro" id="IPR050789">
    <property type="entry name" value="Diverse_Enzym_Activities"/>
</dbReference>
<dbReference type="SUPFAM" id="SSF56601">
    <property type="entry name" value="beta-lactamase/transpeptidase-like"/>
    <property type="match status" value="1"/>
</dbReference>
<reference evidence="2 3" key="1">
    <citation type="submission" date="2019-06" db="EMBL/GenBank/DDBJ databases">
        <title>Sorghum-associated microbial communities from plants grown in Nebraska, USA.</title>
        <authorList>
            <person name="Schachtman D."/>
        </authorList>
    </citation>
    <scope>NUCLEOTIDE SEQUENCE [LARGE SCALE GENOMIC DNA]</scope>
    <source>
        <strain evidence="2 3">1209</strain>
    </source>
</reference>
<dbReference type="PANTHER" id="PTHR43283:SF7">
    <property type="entry name" value="BETA-LACTAMASE-RELATED DOMAIN-CONTAINING PROTEIN"/>
    <property type="match status" value="1"/>
</dbReference>
<protein>
    <submittedName>
        <fullName evidence="2">CubicO group peptidase (Beta-lactamase class C family)</fullName>
    </submittedName>
</protein>
<name>A0A561PA07_9BACT</name>
<comment type="caution">
    <text evidence="2">The sequence shown here is derived from an EMBL/GenBank/DDBJ whole genome shotgun (WGS) entry which is preliminary data.</text>
</comment>
<dbReference type="PANTHER" id="PTHR43283">
    <property type="entry name" value="BETA-LACTAMASE-RELATED"/>
    <property type="match status" value="1"/>
</dbReference>